<dbReference type="PANTHER" id="PTHR43864">
    <property type="entry name" value="HYPOXANTHINE/GUANINE PHOSPHORIBOSYLTRANSFERASE"/>
    <property type="match status" value="1"/>
</dbReference>
<evidence type="ECO:0000313" key="12">
    <source>
        <dbReference type="Proteomes" id="UP000199686"/>
    </source>
</evidence>
<dbReference type="NCBIfam" id="NF006671">
    <property type="entry name" value="PRK09219.1"/>
    <property type="match status" value="1"/>
</dbReference>
<feature type="binding site" evidence="5">
    <location>
        <position position="20"/>
    </location>
    <ligand>
        <name>xanthine</name>
        <dbReference type="ChEBI" id="CHEBI:17712"/>
    </ligand>
</feature>
<dbReference type="EMBL" id="FOQC01000014">
    <property type="protein sequence ID" value="SFH76966.1"/>
    <property type="molecule type" value="Genomic_DNA"/>
</dbReference>
<feature type="domain" description="Phosphoribosyltransferase" evidence="7">
    <location>
        <begin position="47"/>
        <end position="161"/>
    </location>
</feature>
<evidence type="ECO:0000256" key="5">
    <source>
        <dbReference type="HAMAP-Rule" id="MF_01184"/>
    </source>
</evidence>
<dbReference type="InterPro" id="IPR029057">
    <property type="entry name" value="PRTase-like"/>
</dbReference>
<feature type="binding site" evidence="5">
    <location>
        <position position="156"/>
    </location>
    <ligand>
        <name>xanthine</name>
        <dbReference type="ChEBI" id="CHEBI:17712"/>
    </ligand>
</feature>
<evidence type="ECO:0000313" key="10">
    <source>
        <dbReference type="EMBL" id="SFH76966.1"/>
    </source>
</evidence>
<dbReference type="InterPro" id="IPR050118">
    <property type="entry name" value="Pur/Pyrimidine_PRTase"/>
</dbReference>
<comment type="subcellular location">
    <subcellularLocation>
        <location evidence="5">Cytoplasm</location>
    </subcellularLocation>
</comment>
<dbReference type="Gene3D" id="3.40.50.2020">
    <property type="match status" value="1"/>
</dbReference>
<comment type="pathway">
    <text evidence="5">Purine metabolism; XMP biosynthesis via salvage pathway; XMP from xanthine: step 1/1.</text>
</comment>
<dbReference type="OrthoDB" id="9790678at2"/>
<dbReference type="PANTHER" id="PTHR43864:SF1">
    <property type="entry name" value="XANTHINE PHOSPHORIBOSYLTRANSFERASE"/>
    <property type="match status" value="1"/>
</dbReference>
<comment type="subunit">
    <text evidence="5">Homodimer.</text>
</comment>
<reference evidence="8 11" key="1">
    <citation type="submission" date="2016-02" db="EMBL/GenBank/DDBJ databases">
        <authorList>
            <person name="Strepis N."/>
        </authorList>
    </citation>
    <scope>NUCLEOTIDE SEQUENCE [LARGE SCALE GENOMIC DNA]</scope>
    <source>
        <strain evidence="8">Trichococcus flocculiformis</strain>
    </source>
</reference>
<sequence length="191" mass="21249">MKLLEERILKDGIVLGDNVLKVDNFLNHQIDPVLMQQMGDEFARYFADKKITKILTVETSGIVPAVFTGLALGVKVVFARKQKSLTMKDNLYSATVYSFTKDVTNEITISKNYLDAEDNVLIIDDFLANGQATNGLMEICNQAGAEIAGVGIVIEKSFQKGRKILEEQGMDVYSLARIKSFENGTVQFIEE</sequence>
<keyword evidence="4 5" id="KW-0660">Purine salvage</keyword>
<keyword evidence="2 5" id="KW-0328">Glycosyltransferase</keyword>
<reference evidence="10 12" key="2">
    <citation type="submission" date="2016-10" db="EMBL/GenBank/DDBJ databases">
        <authorList>
            <person name="Varghese N."/>
            <person name="Submissions S."/>
        </authorList>
    </citation>
    <scope>NUCLEOTIDE SEQUENCE [LARGE SCALE GENOMIC DNA]</scope>
    <source>
        <strain evidence="10 12">DSM 2094</strain>
    </source>
</reference>
<reference evidence="9 13" key="3">
    <citation type="journal article" date="2020" name="Biotechnol. Biofuels">
        <title>New insights from the biogas microbiome by comprehensive genome-resolved metagenomics of nearly 1600 species originating from multiple anaerobic digesters.</title>
        <authorList>
            <person name="Campanaro S."/>
            <person name="Treu L."/>
            <person name="Rodriguez-R L.M."/>
            <person name="Kovalovszki A."/>
            <person name="Ziels R.M."/>
            <person name="Maus I."/>
            <person name="Zhu X."/>
            <person name="Kougias P.G."/>
            <person name="Basile A."/>
            <person name="Luo G."/>
            <person name="Schluter A."/>
            <person name="Konstantinidis K.T."/>
            <person name="Angelidaki I."/>
        </authorList>
    </citation>
    <scope>NUCLEOTIDE SEQUENCE [LARGE SCALE GENOMIC DNA]</scope>
    <source>
        <strain evidence="9">AS07pgkLD_105</strain>
    </source>
</reference>
<dbReference type="EC" id="2.4.2.22" evidence="5 6"/>
<keyword evidence="11" id="KW-1185">Reference proteome</keyword>
<dbReference type="EMBL" id="FJMZ01000007">
    <property type="protein sequence ID" value="CZQ88448.1"/>
    <property type="molecule type" value="Genomic_DNA"/>
</dbReference>
<gene>
    <name evidence="5" type="primary">xpt</name>
    <name evidence="9" type="ORF">GX662_06695</name>
    <name evidence="10" type="ORF">SAMN04488507_101410</name>
    <name evidence="8" type="ORF">TFLO_1001</name>
</gene>
<dbReference type="InterPro" id="IPR000836">
    <property type="entry name" value="PRTase_dom"/>
</dbReference>
<organism evidence="9 13">
    <name type="scientific">Trichococcus flocculiformis</name>
    <dbReference type="NCBI Taxonomy" id="82803"/>
    <lineage>
        <taxon>Bacteria</taxon>
        <taxon>Bacillati</taxon>
        <taxon>Bacillota</taxon>
        <taxon>Bacilli</taxon>
        <taxon>Lactobacillales</taxon>
        <taxon>Carnobacteriaceae</taxon>
        <taxon>Trichococcus</taxon>
    </lineage>
</organism>
<comment type="similarity">
    <text evidence="5">Belongs to the purine/pyrimidine phosphoribosyltransferase family. Xpt subfamily.</text>
</comment>
<feature type="binding site" evidence="5">
    <location>
        <position position="27"/>
    </location>
    <ligand>
        <name>xanthine</name>
        <dbReference type="ChEBI" id="CHEBI:17712"/>
    </ligand>
</feature>
<evidence type="ECO:0000313" key="8">
    <source>
        <dbReference type="EMBL" id="CZQ88448.1"/>
    </source>
</evidence>
<dbReference type="GO" id="GO:0006166">
    <property type="term" value="P:purine ribonucleoside salvage"/>
    <property type="evidence" value="ECO:0007669"/>
    <property type="project" value="UniProtKB-KW"/>
</dbReference>
<comment type="caution">
    <text evidence="9">The sequence shown here is derived from an EMBL/GenBank/DDBJ whole genome shotgun (WGS) entry which is preliminary data.</text>
</comment>
<evidence type="ECO:0000259" key="7">
    <source>
        <dbReference type="Pfam" id="PF00156"/>
    </source>
</evidence>
<dbReference type="CDD" id="cd06223">
    <property type="entry name" value="PRTases_typeI"/>
    <property type="match status" value="1"/>
</dbReference>
<keyword evidence="1 5" id="KW-0963">Cytoplasm</keyword>
<evidence type="ECO:0000256" key="1">
    <source>
        <dbReference type="ARBA" id="ARBA00022490"/>
    </source>
</evidence>
<dbReference type="GO" id="GO:0046110">
    <property type="term" value="P:xanthine metabolic process"/>
    <property type="evidence" value="ECO:0007669"/>
    <property type="project" value="UniProtKB-UniRule"/>
</dbReference>
<dbReference type="UniPathway" id="UPA00602">
    <property type="reaction ID" value="UER00658"/>
</dbReference>
<accession>A0A143YE02</accession>
<keyword evidence="3 5" id="KW-0808">Transferase</keyword>
<protein>
    <recommendedName>
        <fullName evidence="5 6">Xanthine phosphoribosyltransferase</fullName>
        <shortName evidence="5">XPRTase</shortName>
        <ecNumber evidence="5 6">2.4.2.22</ecNumber>
    </recommendedName>
</protein>
<evidence type="ECO:0000256" key="6">
    <source>
        <dbReference type="NCBIfam" id="TIGR01744"/>
    </source>
</evidence>
<evidence type="ECO:0000256" key="4">
    <source>
        <dbReference type="ARBA" id="ARBA00022726"/>
    </source>
</evidence>
<evidence type="ECO:0000313" key="11">
    <source>
        <dbReference type="Proteomes" id="UP000195947"/>
    </source>
</evidence>
<dbReference type="EMBL" id="JAAZCD010000152">
    <property type="protein sequence ID" value="NLD31935.1"/>
    <property type="molecule type" value="Genomic_DNA"/>
</dbReference>
<dbReference type="HAMAP" id="MF_01184">
    <property type="entry name" value="XPRTase"/>
    <property type="match status" value="1"/>
</dbReference>
<evidence type="ECO:0000256" key="3">
    <source>
        <dbReference type="ARBA" id="ARBA00022679"/>
    </source>
</evidence>
<dbReference type="GO" id="GO:0005737">
    <property type="term" value="C:cytoplasm"/>
    <property type="evidence" value="ECO:0007669"/>
    <property type="project" value="UniProtKB-SubCell"/>
</dbReference>
<evidence type="ECO:0000313" key="13">
    <source>
        <dbReference type="Proteomes" id="UP000589373"/>
    </source>
</evidence>
<dbReference type="Proteomes" id="UP000195947">
    <property type="component" value="Unassembled WGS sequence"/>
</dbReference>
<dbReference type="SUPFAM" id="SSF53271">
    <property type="entry name" value="PRTase-like"/>
    <property type="match status" value="1"/>
</dbReference>
<proteinExistence type="inferred from homology"/>
<comment type="function">
    <text evidence="5">Converts the preformed base xanthine, a product of nucleic acid breakdown, to xanthosine 5'-monophosphate (XMP), so it can be reused for RNA or DNA synthesis.</text>
</comment>
<dbReference type="Proteomes" id="UP000199686">
    <property type="component" value="Unassembled WGS sequence"/>
</dbReference>
<dbReference type="RefSeq" id="WP_086988566.1">
    <property type="nucleotide sequence ID" value="NZ_FJMZ01000007.1"/>
</dbReference>
<dbReference type="GO" id="GO:0032265">
    <property type="term" value="P:XMP salvage"/>
    <property type="evidence" value="ECO:0007669"/>
    <property type="project" value="UniProtKB-UniRule"/>
</dbReference>
<evidence type="ECO:0000313" key="9">
    <source>
        <dbReference type="EMBL" id="NLD31935.1"/>
    </source>
</evidence>
<dbReference type="NCBIfam" id="TIGR01744">
    <property type="entry name" value="XPRTase"/>
    <property type="match status" value="1"/>
</dbReference>
<dbReference type="AlphaFoldDB" id="A0A143YE02"/>
<evidence type="ECO:0000256" key="2">
    <source>
        <dbReference type="ARBA" id="ARBA00022676"/>
    </source>
</evidence>
<dbReference type="InterPro" id="IPR010079">
    <property type="entry name" value="Xanthine_PRibTrfase"/>
</dbReference>
<dbReference type="Proteomes" id="UP000589373">
    <property type="component" value="Unassembled WGS sequence"/>
</dbReference>
<name>A0A143YE02_9LACT</name>
<dbReference type="STRING" id="82803.SAMN04488048_10526"/>
<comment type="catalytic activity">
    <reaction evidence="5">
        <text>XMP + diphosphate = xanthine + 5-phospho-alpha-D-ribose 1-diphosphate</text>
        <dbReference type="Rhea" id="RHEA:10800"/>
        <dbReference type="ChEBI" id="CHEBI:17712"/>
        <dbReference type="ChEBI" id="CHEBI:33019"/>
        <dbReference type="ChEBI" id="CHEBI:57464"/>
        <dbReference type="ChEBI" id="CHEBI:58017"/>
        <dbReference type="EC" id="2.4.2.22"/>
    </reaction>
</comment>
<dbReference type="Pfam" id="PF00156">
    <property type="entry name" value="Pribosyltran"/>
    <property type="match status" value="1"/>
</dbReference>
<dbReference type="GO" id="GO:0000310">
    <property type="term" value="F:xanthine phosphoribosyltransferase activity"/>
    <property type="evidence" value="ECO:0007669"/>
    <property type="project" value="UniProtKB-UniRule"/>
</dbReference>
<feature type="binding site" evidence="5">
    <location>
        <begin position="128"/>
        <end position="132"/>
    </location>
    <ligand>
        <name>5-phospho-alpha-D-ribose 1-diphosphate</name>
        <dbReference type="ChEBI" id="CHEBI:58017"/>
    </ligand>
</feature>